<reference evidence="3" key="1">
    <citation type="submission" date="2020-11" db="EMBL/GenBank/DDBJ databases">
        <authorList>
            <person name="Tran Van P."/>
        </authorList>
    </citation>
    <scope>NUCLEOTIDE SEQUENCE</scope>
</reference>
<feature type="compositionally biased region" description="Basic and acidic residues" evidence="1">
    <location>
        <begin position="259"/>
        <end position="269"/>
    </location>
</feature>
<dbReference type="EMBL" id="OA564702">
    <property type="protein sequence ID" value="CAD7195291.1"/>
    <property type="molecule type" value="Genomic_DNA"/>
</dbReference>
<feature type="signal peptide" evidence="2">
    <location>
        <begin position="1"/>
        <end position="21"/>
    </location>
</feature>
<feature type="region of interest" description="Disordered" evidence="1">
    <location>
        <begin position="128"/>
        <end position="153"/>
    </location>
</feature>
<evidence type="ECO:0000256" key="2">
    <source>
        <dbReference type="SAM" id="SignalP"/>
    </source>
</evidence>
<organism evidence="3">
    <name type="scientific">Timema douglasi</name>
    <name type="common">Walking stick</name>
    <dbReference type="NCBI Taxonomy" id="61478"/>
    <lineage>
        <taxon>Eukaryota</taxon>
        <taxon>Metazoa</taxon>
        <taxon>Ecdysozoa</taxon>
        <taxon>Arthropoda</taxon>
        <taxon>Hexapoda</taxon>
        <taxon>Insecta</taxon>
        <taxon>Pterygota</taxon>
        <taxon>Neoptera</taxon>
        <taxon>Polyneoptera</taxon>
        <taxon>Phasmatodea</taxon>
        <taxon>Timematodea</taxon>
        <taxon>Timematoidea</taxon>
        <taxon>Timematidae</taxon>
        <taxon>Timema</taxon>
    </lineage>
</organism>
<dbReference type="AlphaFoldDB" id="A0A7R8Z807"/>
<gene>
    <name evidence="3" type="ORF">TDIB3V08_LOCUS1686</name>
</gene>
<sequence length="326" mass="36288">MNLNIVCKLLVISSLQTSSIGYPNGHLDYLKDVPRHKIQIRQIGPQGEGNNTDRFRFLYQSSNYEYQGDFQTGPHSTVLDEQRNVQGVFTWVGSRGEEHYAYFSSGYRPRGSPSPFFPLNPQMEPVPQFTQGTYKPPPQYPLPFQQRRPSYEDQSGYYPSYQVPSGKPPCQEETSIPPYEEFTTTENEVDRVCPPHLIPELEKDNPNCVYIGTDEEFDAGVGRCSCLRLASSPGIGIRGAWTHTHARGLDLAPAGRSHRAPEPHPDEAGLRPWPGALAPNRHRLPPGSSVSSGGAHHTVSDASVDKCWGVVIADAPYDRVRTGLRT</sequence>
<protein>
    <submittedName>
        <fullName evidence="3">Uncharacterized protein</fullName>
    </submittedName>
</protein>
<accession>A0A7R8Z807</accession>
<feature type="region of interest" description="Disordered" evidence="1">
    <location>
        <begin position="253"/>
        <end position="297"/>
    </location>
</feature>
<name>A0A7R8Z807_TIMDO</name>
<keyword evidence="2" id="KW-0732">Signal</keyword>
<proteinExistence type="predicted"/>
<evidence type="ECO:0000256" key="1">
    <source>
        <dbReference type="SAM" id="MobiDB-lite"/>
    </source>
</evidence>
<feature type="chain" id="PRO_5030522629" evidence="2">
    <location>
        <begin position="22"/>
        <end position="326"/>
    </location>
</feature>
<evidence type="ECO:0000313" key="3">
    <source>
        <dbReference type="EMBL" id="CAD7195291.1"/>
    </source>
</evidence>